<dbReference type="AlphaFoldDB" id="S5UMJ7"/>
<dbReference type="Proteomes" id="UP000015423">
    <property type="component" value="Chromosome"/>
</dbReference>
<accession>S5UMJ7</accession>
<organism evidence="2 4">
    <name type="scientific">Streptomyces collinus (strain DSM 40733 / Tue 365)</name>
    <dbReference type="NCBI Taxonomy" id="1214242"/>
    <lineage>
        <taxon>Bacteria</taxon>
        <taxon>Bacillati</taxon>
        <taxon>Actinomycetota</taxon>
        <taxon>Actinomycetes</taxon>
        <taxon>Kitasatosporales</taxon>
        <taxon>Streptomycetaceae</taxon>
        <taxon>Streptomyces</taxon>
    </lineage>
</organism>
<dbReference type="KEGG" id="sci:B446_34450"/>
<dbReference type="EMBL" id="CP006259">
    <property type="protein sequence ID" value="AGS67006.1"/>
    <property type="molecule type" value="Genomic_DNA"/>
</dbReference>
<sequence>MLLPTTRSVVLRSFGDLRDPSVVAHHGGDGGGGGGGFRGGFGGRRPSGRDRGRDSDDDGPRGPRGPGPDPGPHPPDPGRPPDPGPPDSDDVTQKPIRVVRPADMLVVDITLLNLRLDGHRLVPRDPGAAAFLLATLPPQHVVEQYFPVGSSAPTDPVAAFASGPTTLAFSAPTDPEGLDLSLEALLDWGRRLVPLKVPDGLQAPDTAGSVIFRGVPGSVLEFPTRLLLTYDEPVGWSVRPQPHQADGRTALWHARLFAARGGDVRLRAFSAVRDRSPNLGDDGPLTSLNREDLVTLTSRARPTPPGGTPTEAPNAPLQSEQFIVTPLGASAHLHGVWKAPLKDDGTPQPGPFPALEAYDHITGLGRDQYIRVVTRGRLCTGHLASHVTEFRRVFAASQHDGIVAYLRREDRIIVKQPEVQYDQEKRYTFAGREMPFSSLRITDRVTPLIKQPDVRSDPGDRTTPIRDHTAFWVQLAADGKDFLFTVIGTDCENRQVGFQMPLVFVPDGQLLTRAPDNSLQPCDTETLLGSLYLKDPDRRTCELRGQVMAMAQPPGGAPGSTSHAVGRLTFGLGTFVRATDVQQDSGRCVVGMPYVQRAQVRVEAVEQFTGKTGDVGVVPNETYLEQGMAAHPAGAYLTLQQPVTLAIGAEKAGGLAGPKTVLELITAQAGVIPDAFKRDPTTKAVVAALDLDAMKKAFAGANLLGMIPLDRFLRDIPADHHGTLQQLDDKQIDDILGDVKGVLPAPVLRVRDLADGPGKELRYVWKTTLGGVDGSNEAEQKGPSPFPVKLNDATLTLDARTVRSPDAVDQATVRGSLTDFALDFFEIAEVHIDELKFASGPGKKPDVTAGGVELKFRGALEFVNTLRSALPADVFGAGAYVDVDGTSIRAGYKFAVPALEIGVFTLSNVSLAAELTIPFDGPVSFRFSVAEPEHPFRVTVSLLGGGGFFSLRVDTRGVQEIDAAIEFGGAAALDIGVARGGVSIMAGIRFTLQKGAQDRIVFSGHLRCSGFLCVLGIVTVSVEFNLELTYVKQGRQSVVTGRGTLTVSVRIAFFSKSVSLDLERSFSGAPCDPSFADCVPLEPHWRDFCKAYAPQPHG</sequence>
<name>S5UMJ7_STRC3</name>
<dbReference type="HOGENOM" id="CLU_304809_0_0_11"/>
<evidence type="ECO:0000313" key="2">
    <source>
        <dbReference type="EMBL" id="AGS67006.1"/>
    </source>
</evidence>
<feature type="compositionally biased region" description="Pro residues" evidence="1">
    <location>
        <begin position="63"/>
        <end position="86"/>
    </location>
</feature>
<proteinExistence type="predicted"/>
<keyword evidence="4" id="KW-1185">Reference proteome</keyword>
<reference evidence="4" key="1">
    <citation type="submission" date="2012-10" db="EMBL/GenBank/DDBJ databases">
        <title>The complete genome sequence of Streptomyces collinus Tu 365.</title>
        <authorList>
            <person name="Ruckert C."/>
            <person name="Szczepanowski R."/>
            <person name="Goesmann A."/>
            <person name="Pross E.K."/>
            <person name="Musiol E.M."/>
            <person name="Blin K."/>
            <person name="Wohlleben W."/>
            <person name="Puhler A."/>
            <person name="Weber T."/>
            <person name="Kalinowski J."/>
        </authorList>
    </citation>
    <scope>NUCLEOTIDE SEQUENCE [LARGE SCALE GENOMIC DNA]</scope>
    <source>
        <strain evidence="4">DSM 40733 / Tue 365</strain>
    </source>
</reference>
<feature type="region of interest" description="Disordered" evidence="1">
    <location>
        <begin position="19"/>
        <end position="93"/>
    </location>
</feature>
<evidence type="ECO:0000313" key="4">
    <source>
        <dbReference type="Proteomes" id="UP000015423"/>
    </source>
</evidence>
<evidence type="ECO:0000256" key="1">
    <source>
        <dbReference type="SAM" id="MobiDB-lite"/>
    </source>
</evidence>
<dbReference type="EMBL" id="CP006259">
    <property type="protein sequence ID" value="AGS73688.1"/>
    <property type="molecule type" value="Genomic_DNA"/>
</dbReference>
<dbReference type="STRING" id="1214242.B446_00840"/>
<reference evidence="2 4" key="2">
    <citation type="journal article" date="2013" name="J. Biotechnol.">
        <title>Complete genome sequence of the kirromycin producer Streptomyces collinus Tu 365 consisting of a linear chromosome and two linear plasmids.</title>
        <authorList>
            <person name="Ruckert C."/>
            <person name="Szczepanowski R."/>
            <person name="Albersmeier A."/>
            <person name="Goesmann A."/>
            <person name="Iftime D."/>
            <person name="Musiol E.M."/>
            <person name="Blin K."/>
            <person name="Wohlleben W."/>
            <person name="Puhler A."/>
            <person name="Kalinowski J."/>
            <person name="Weber T."/>
        </authorList>
    </citation>
    <scope>NUCLEOTIDE SEQUENCE [LARGE SCALE GENOMIC DNA]</scope>
    <source>
        <strain evidence="4">DSM 40733 / Tue 365</strain>
        <strain evidence="2">Tu 365</strain>
    </source>
</reference>
<dbReference type="PATRIC" id="fig|1214242.5.peg.172"/>
<reference evidence="2" key="3">
    <citation type="submission" date="2015-08" db="EMBL/GenBank/DDBJ databases">
        <authorList>
            <person name="Weber T."/>
            <person name="Iftime D."/>
        </authorList>
    </citation>
    <scope>NUCLEOTIDE SEQUENCE</scope>
    <source>
        <strain evidence="2">Tu 365</strain>
    </source>
</reference>
<dbReference type="eggNOG" id="ENOG502Z7KR">
    <property type="taxonomic scope" value="Bacteria"/>
</dbReference>
<evidence type="ECO:0000313" key="3">
    <source>
        <dbReference type="EMBL" id="AGS73688.1"/>
    </source>
</evidence>
<protein>
    <submittedName>
        <fullName evidence="2">Uncharacterized protein</fullName>
    </submittedName>
</protein>
<dbReference type="KEGG" id="sci:B446_00840"/>
<feature type="compositionally biased region" description="Basic and acidic residues" evidence="1">
    <location>
        <begin position="47"/>
        <end position="61"/>
    </location>
</feature>
<gene>
    <name evidence="2" type="ORF">B446_00840</name>
    <name evidence="3" type="ORF">B446_34450</name>
</gene>
<feature type="compositionally biased region" description="Gly residues" evidence="1">
    <location>
        <begin position="29"/>
        <end position="45"/>
    </location>
</feature>